<reference evidence="1" key="1">
    <citation type="submission" date="2005-07" db="EMBL/GenBank/DDBJ databases">
        <title>Complete sequence of Thermobifida fusca YX.</title>
        <authorList>
            <consortium name="US DOE Joint Genome Institute"/>
            <person name="Copeland A."/>
            <person name="Lucas S."/>
            <person name="Lapidus A."/>
            <person name="Barry K."/>
            <person name="Detter J.C."/>
            <person name="Glavina T."/>
            <person name="Hammon N."/>
            <person name="Israni S."/>
            <person name="Pitluck S."/>
            <person name="Di Bartolo G."/>
            <person name="Chain P."/>
            <person name="Schmutz J."/>
            <person name="Larimer F."/>
            <person name="Land M."/>
            <person name="Lykidis A."/>
            <person name="Richardson P."/>
        </authorList>
    </citation>
    <scope>NUCLEOTIDE SEQUENCE</scope>
    <source>
        <strain evidence="1">YX</strain>
    </source>
</reference>
<proteinExistence type="predicted"/>
<dbReference type="HOGENOM" id="CLU_826190_0_0_11"/>
<gene>
    <name evidence="1" type="ordered locus">Tfu_1648</name>
</gene>
<dbReference type="AlphaFoldDB" id="Q47PD6"/>
<sequence length="336" mass="36972">MSFPIISRHCRGGLFTIENSVPFLCRVRCACPAVSGTGSAAIGAETEAMSEGTTAGIHGRVRHPIRGRLSLGRGCSADPCGARDYDARLARKTHPGWNGDRNPLGRPTPVSLLDKRWREQQHPPFGALFPKGFSVASSQRHPADHPVHGQRIHCSGRVVGEMLLSHRAARMLSSRALPWLQHSTATGRGIAMTRLREPLLSPMCFPHQNHSLLSCRAARKSAAESSYSPFPPTEIRYHQLQQFHISIKGNPSLVMWYWRWRIIFSPALSCSSVTGNPEILLGERKIRFCSPLHFSGVGALRRRKRGSLSELPGGWGCFAAGSVDAPRSSTHGKDWL</sequence>
<protein>
    <submittedName>
        <fullName evidence="1">Uncharacterized protein</fullName>
    </submittedName>
</protein>
<dbReference type="STRING" id="269800.Tfu_1648"/>
<organism evidence="1">
    <name type="scientific">Thermobifida fusca (strain YX)</name>
    <dbReference type="NCBI Taxonomy" id="269800"/>
    <lineage>
        <taxon>Bacteria</taxon>
        <taxon>Bacillati</taxon>
        <taxon>Actinomycetota</taxon>
        <taxon>Actinomycetes</taxon>
        <taxon>Streptosporangiales</taxon>
        <taxon>Nocardiopsidaceae</taxon>
        <taxon>Thermobifida</taxon>
    </lineage>
</organism>
<dbReference type="KEGG" id="tfu:Tfu_1648"/>
<evidence type="ECO:0000313" key="1">
    <source>
        <dbReference type="EMBL" id="AAZ55683.1"/>
    </source>
</evidence>
<dbReference type="EMBL" id="CP000088">
    <property type="protein sequence ID" value="AAZ55683.1"/>
    <property type="molecule type" value="Genomic_DNA"/>
</dbReference>
<accession>Q47PD6</accession>
<name>Q47PD6_THEFY</name>